<dbReference type="STRING" id="478820.A0A196S7U2"/>
<evidence type="ECO:0000313" key="2">
    <source>
        <dbReference type="EMBL" id="OAO12436.1"/>
    </source>
</evidence>
<dbReference type="SUPFAM" id="SSF53098">
    <property type="entry name" value="Ribonuclease H-like"/>
    <property type="match status" value="1"/>
</dbReference>
<dbReference type="Pfam" id="PF00929">
    <property type="entry name" value="RNase_T"/>
    <property type="match status" value="1"/>
</dbReference>
<gene>
    <name evidence="2" type="ORF">AV274_5903</name>
</gene>
<organism evidence="2 3">
    <name type="scientific">Blastocystis sp. subtype 1 (strain ATCC 50177 / NandII)</name>
    <dbReference type="NCBI Taxonomy" id="478820"/>
    <lineage>
        <taxon>Eukaryota</taxon>
        <taxon>Sar</taxon>
        <taxon>Stramenopiles</taxon>
        <taxon>Bigyra</taxon>
        <taxon>Opalozoa</taxon>
        <taxon>Opalinata</taxon>
        <taxon>Blastocystidae</taxon>
        <taxon>Blastocystis</taxon>
    </lineage>
</organism>
<evidence type="ECO:0000313" key="3">
    <source>
        <dbReference type="Proteomes" id="UP000078348"/>
    </source>
</evidence>
<dbReference type="InterPro" id="IPR028889">
    <property type="entry name" value="USP"/>
</dbReference>
<dbReference type="GO" id="GO:0004535">
    <property type="term" value="F:poly(A)-specific ribonuclease activity"/>
    <property type="evidence" value="ECO:0007669"/>
    <property type="project" value="TreeGrafter"/>
</dbReference>
<dbReference type="Gene3D" id="3.90.70.10">
    <property type="entry name" value="Cysteine proteinases"/>
    <property type="match status" value="1"/>
</dbReference>
<keyword evidence="3" id="KW-1185">Reference proteome</keyword>
<dbReference type="InterPro" id="IPR050785">
    <property type="entry name" value="PAN2-PAN3_catalytic_subunit"/>
</dbReference>
<sequence>MLTPSQFNSMDNEFITSACISSSRDVVVATSIAGGIHVNARRPDWKYNQHSKPYPRPVIHRSTPIALEARGFGSYQPITLPTCTPLDIANIDLLRASSMDSFQNSLLDVPRLYHTLNPSLLEPNTQPGIKHLIKLKKRIVPNTIVFGQQKDMYVNVDPRKQHLKWSEQERVSEEDENTIPLELRFKEMKLNHYGFYDIDFTEYNKTFLVGLENNIPNSFLNGVVFFFWSISGLKEAVLTHFCNNPLCVTCELRFLFRMFDQGLDTKKPGIVVHATNFYRMLAHHPDSIAFGILDKVDSDASARAERFIQFVLSQMMKTVQPVRQIVGITTIQSSTCSINHATTKENTSLMITLNWSSSPQSFNQIVQNSISSSSSSSLWCESCHKEVPCRVIKRVVSLPDYLICLVGSQSPEVVNQWRSDAHFFPSSLSLTTSASTSENYSICGVLSLIQEPVSKPHLSGRQLRSHLVLHTLVTQGAYDAQWFSFNDYCITPTTEESALTFTTPWKQPICLVYKNAVMKPLHIAIPSPPPFYSSVSLGAPNIPLNYRPLPPDQLPGKNDLISIDCEYIALNCEQAEILPDGHRIVRKEADLRLGRVTVLTHELEVFVDDYILCEDTVADYLTRFSGLTRDDLELKKSQHHLVELKDAYTRLRTLVDRGCIFVGHGLSKDFHTINIFVPPEQIIDTVDIYYYPRNRRLSLKYLAKVVLNENIQEGNHDSKEDARTALELYYKYLELKKENKWDEMLKHVYEVGKQCNYYGFSGTSSPPPLE</sequence>
<dbReference type="PANTHER" id="PTHR15728">
    <property type="entry name" value="DEADENYLATION COMPLEX CATALYTIC SUBUNIT PAN2"/>
    <property type="match status" value="1"/>
</dbReference>
<reference evidence="2" key="1">
    <citation type="submission" date="2016-05" db="EMBL/GenBank/DDBJ databases">
        <title>Nuclear genome of Blastocystis sp. subtype 1 NandII.</title>
        <authorList>
            <person name="Gentekaki E."/>
            <person name="Curtis B."/>
            <person name="Stairs C."/>
            <person name="Eme L."/>
            <person name="Herman E."/>
            <person name="Klimes V."/>
            <person name="Arias M.C."/>
            <person name="Elias M."/>
            <person name="Hilliou F."/>
            <person name="Klute M."/>
            <person name="Malik S.-B."/>
            <person name="Pightling A."/>
            <person name="Rachubinski R."/>
            <person name="Salas D."/>
            <person name="Schlacht A."/>
            <person name="Suga H."/>
            <person name="Archibald J."/>
            <person name="Ball S.G."/>
            <person name="Clark G."/>
            <person name="Dacks J."/>
            <person name="Van Der Giezen M."/>
            <person name="Tsaousis A."/>
            <person name="Roger A."/>
        </authorList>
    </citation>
    <scope>NUCLEOTIDE SEQUENCE [LARGE SCALE GENOMIC DNA]</scope>
    <source>
        <strain evidence="2">NandII</strain>
    </source>
</reference>
<dbReference type="InterPro" id="IPR013520">
    <property type="entry name" value="Ribonucl_H"/>
</dbReference>
<dbReference type="GO" id="GO:0031251">
    <property type="term" value="C:PAN complex"/>
    <property type="evidence" value="ECO:0007669"/>
    <property type="project" value="TreeGrafter"/>
</dbReference>
<dbReference type="Proteomes" id="UP000078348">
    <property type="component" value="Unassembled WGS sequence"/>
</dbReference>
<dbReference type="PROSITE" id="PS50235">
    <property type="entry name" value="USP_3"/>
    <property type="match status" value="1"/>
</dbReference>
<evidence type="ECO:0000259" key="1">
    <source>
        <dbReference type="PROSITE" id="PS50235"/>
    </source>
</evidence>
<dbReference type="SMART" id="SM00479">
    <property type="entry name" value="EXOIII"/>
    <property type="match status" value="1"/>
</dbReference>
<name>A0A196S7U2_BLAHN</name>
<dbReference type="InterPro" id="IPR036397">
    <property type="entry name" value="RNaseH_sf"/>
</dbReference>
<dbReference type="SUPFAM" id="SSF54001">
    <property type="entry name" value="Cysteine proteinases"/>
    <property type="match status" value="1"/>
</dbReference>
<dbReference type="PANTHER" id="PTHR15728:SF0">
    <property type="entry name" value="PAN2-PAN3 DEADENYLATION COMPLEX CATALYTIC SUBUNIT PAN2"/>
    <property type="match status" value="1"/>
</dbReference>
<dbReference type="InterPro" id="IPR038765">
    <property type="entry name" value="Papain-like_cys_pep_sf"/>
</dbReference>
<accession>A0A196S7U2</accession>
<dbReference type="GO" id="GO:0000932">
    <property type="term" value="C:P-body"/>
    <property type="evidence" value="ECO:0007669"/>
    <property type="project" value="TreeGrafter"/>
</dbReference>
<dbReference type="GO" id="GO:0000289">
    <property type="term" value="P:nuclear-transcribed mRNA poly(A) tail shortening"/>
    <property type="evidence" value="ECO:0007669"/>
    <property type="project" value="TreeGrafter"/>
</dbReference>
<proteinExistence type="predicted"/>
<dbReference type="OrthoDB" id="16516at2759"/>
<protein>
    <recommendedName>
        <fullName evidence="1">USP domain-containing protein</fullName>
    </recommendedName>
</protein>
<dbReference type="AlphaFoldDB" id="A0A196S7U2"/>
<dbReference type="GO" id="GO:0003676">
    <property type="term" value="F:nucleic acid binding"/>
    <property type="evidence" value="ECO:0007669"/>
    <property type="project" value="InterPro"/>
</dbReference>
<dbReference type="InterPro" id="IPR012337">
    <property type="entry name" value="RNaseH-like_sf"/>
</dbReference>
<dbReference type="InterPro" id="IPR028881">
    <property type="entry name" value="PAN2_UCH_dom"/>
</dbReference>
<feature type="domain" description="USP" evidence="1">
    <location>
        <begin position="209"/>
        <end position="516"/>
    </location>
</feature>
<dbReference type="Pfam" id="PF13423">
    <property type="entry name" value="UCH_1"/>
    <property type="match status" value="1"/>
</dbReference>
<dbReference type="EMBL" id="LXWW01000544">
    <property type="protein sequence ID" value="OAO12436.1"/>
    <property type="molecule type" value="Genomic_DNA"/>
</dbReference>
<dbReference type="Gene3D" id="3.30.420.10">
    <property type="entry name" value="Ribonuclease H-like superfamily/Ribonuclease H"/>
    <property type="match status" value="1"/>
</dbReference>
<comment type="caution">
    <text evidence="2">The sequence shown here is derived from an EMBL/GenBank/DDBJ whole genome shotgun (WGS) entry which is preliminary data.</text>
</comment>